<evidence type="ECO:0000313" key="8">
    <source>
        <dbReference type="Proteomes" id="UP001056635"/>
    </source>
</evidence>
<evidence type="ECO:0000256" key="2">
    <source>
        <dbReference type="ARBA" id="ARBA00005466"/>
    </source>
</evidence>
<protein>
    <submittedName>
        <fullName evidence="7">FAD-binding protein</fullName>
    </submittedName>
</protein>
<feature type="domain" description="FAD-binding PCMH-type" evidence="6">
    <location>
        <begin position="36"/>
        <end position="205"/>
    </location>
</feature>
<evidence type="ECO:0000259" key="6">
    <source>
        <dbReference type="PROSITE" id="PS51387"/>
    </source>
</evidence>
<evidence type="ECO:0000256" key="4">
    <source>
        <dbReference type="ARBA" id="ARBA00022827"/>
    </source>
</evidence>
<evidence type="ECO:0000256" key="1">
    <source>
        <dbReference type="ARBA" id="ARBA00001974"/>
    </source>
</evidence>
<proteinExistence type="inferred from homology"/>
<accession>A0ABY4RBQ7</accession>
<dbReference type="Pfam" id="PF01565">
    <property type="entry name" value="FAD_binding_4"/>
    <property type="match status" value="1"/>
</dbReference>
<sequence length="454" mass="49170">MKDQLIHDLKKHIAGEVKTGRAAGQSLQGGLWNGAAEVSAAVAVSCLNVSDIQNAVRIAAEHALPVSTLGGGHDWFRRAIASEGITLDLRNMRHTAANPAQGTLTVAGGADVKNAVDALPEGFALVTGVSTQVGLAGLALGGGYGKLNARFGLVTDNLKSANVVLADGSCVTASQEENPDLFWALRGAGKNFAVLTSAEFFIHRLAPVLSATVFVELRSARESLRNLQEILDESDDRLSVFSTFAMLPGKGFGLILEPLWTGDEATGEKYLNALSSVAGANVVKKAWLDYRLTYDDAGDRSSWPKGRGYQMDAFNLDSLTDEVTDALLDCCHRMPPGQNCIMLHDFHGQAARTDAEATAFHLRRNHFNMQVVASWQQPEEAIKGQRWLHEMQKIMLPLSASSAYPAVIGPESYHRARAFYGNALEKLTALKSKFDRQDRFNADYGLFATPARER</sequence>
<dbReference type="PROSITE" id="PS51387">
    <property type="entry name" value="FAD_PCMH"/>
    <property type="match status" value="1"/>
</dbReference>
<keyword evidence="5" id="KW-0560">Oxidoreductase</keyword>
<comment type="similarity">
    <text evidence="2">Belongs to the oxygen-dependent FAD-linked oxidoreductase family.</text>
</comment>
<dbReference type="RefSeq" id="WP_249894335.1">
    <property type="nucleotide sequence ID" value="NZ_CP082904.1"/>
</dbReference>
<evidence type="ECO:0000313" key="7">
    <source>
        <dbReference type="EMBL" id="UQY45783.1"/>
    </source>
</evidence>
<comment type="cofactor">
    <cofactor evidence="1">
        <name>FAD</name>
        <dbReference type="ChEBI" id="CHEBI:57692"/>
    </cofactor>
</comment>
<name>A0ABY4RBQ7_9GAMM</name>
<dbReference type="PANTHER" id="PTHR42973">
    <property type="entry name" value="BINDING OXIDOREDUCTASE, PUTATIVE (AFU_ORTHOLOGUE AFUA_1G17690)-RELATED"/>
    <property type="match status" value="1"/>
</dbReference>
<organism evidence="7 8">
    <name type="scientific">Mixta hanseatica</name>
    <dbReference type="NCBI Taxonomy" id="2872648"/>
    <lineage>
        <taxon>Bacteria</taxon>
        <taxon>Pseudomonadati</taxon>
        <taxon>Pseudomonadota</taxon>
        <taxon>Gammaproteobacteria</taxon>
        <taxon>Enterobacterales</taxon>
        <taxon>Erwiniaceae</taxon>
        <taxon>Mixta</taxon>
    </lineage>
</organism>
<dbReference type="SUPFAM" id="SSF56176">
    <property type="entry name" value="FAD-binding/transporter-associated domain-like"/>
    <property type="match status" value="1"/>
</dbReference>
<dbReference type="InterPro" id="IPR050416">
    <property type="entry name" value="FAD-linked_Oxidoreductase"/>
</dbReference>
<dbReference type="InterPro" id="IPR016169">
    <property type="entry name" value="FAD-bd_PCMH_sub2"/>
</dbReference>
<reference evidence="7" key="1">
    <citation type="submission" date="2021-09" db="EMBL/GenBank/DDBJ databases">
        <title>First case of bloodstream infection caused by Mixta hanseatica sp. nov., a member of the Erwiniaceae family.</title>
        <authorList>
            <person name="Both A."/>
            <person name="Huang J."/>
            <person name="Wenzel P."/>
            <person name="Aepfelbacher M."/>
            <person name="Rohde H."/>
            <person name="Christner M."/>
            <person name="Hentschke M."/>
        </authorList>
    </citation>
    <scope>NUCLEOTIDE SEQUENCE</scope>
    <source>
        <strain evidence="7">X22927</strain>
    </source>
</reference>
<keyword evidence="3" id="KW-0285">Flavoprotein</keyword>
<dbReference type="InterPro" id="IPR006094">
    <property type="entry name" value="Oxid_FAD_bind_N"/>
</dbReference>
<dbReference type="Proteomes" id="UP001056635">
    <property type="component" value="Chromosome"/>
</dbReference>
<dbReference type="InterPro" id="IPR016166">
    <property type="entry name" value="FAD-bd_PCMH"/>
</dbReference>
<gene>
    <name evidence="7" type="ORF">K6958_09115</name>
</gene>
<evidence type="ECO:0000256" key="5">
    <source>
        <dbReference type="ARBA" id="ARBA00023002"/>
    </source>
</evidence>
<dbReference type="Gene3D" id="3.40.462.20">
    <property type="match status" value="1"/>
</dbReference>
<dbReference type="EMBL" id="CP082904">
    <property type="protein sequence ID" value="UQY45783.1"/>
    <property type="molecule type" value="Genomic_DNA"/>
</dbReference>
<dbReference type="InterPro" id="IPR036318">
    <property type="entry name" value="FAD-bd_PCMH-like_sf"/>
</dbReference>
<dbReference type="Gene3D" id="3.30.465.10">
    <property type="match status" value="1"/>
</dbReference>
<dbReference type="Gene3D" id="3.30.43.10">
    <property type="entry name" value="Uridine Diphospho-n-acetylenolpyruvylglucosamine Reductase, domain 2"/>
    <property type="match status" value="1"/>
</dbReference>
<keyword evidence="4" id="KW-0274">FAD</keyword>
<evidence type="ECO:0000256" key="3">
    <source>
        <dbReference type="ARBA" id="ARBA00022630"/>
    </source>
</evidence>
<keyword evidence="8" id="KW-1185">Reference proteome</keyword>
<dbReference type="PANTHER" id="PTHR42973:SF39">
    <property type="entry name" value="FAD-BINDING PCMH-TYPE DOMAIN-CONTAINING PROTEIN"/>
    <property type="match status" value="1"/>
</dbReference>
<dbReference type="InterPro" id="IPR016167">
    <property type="entry name" value="FAD-bd_PCMH_sub1"/>
</dbReference>